<gene>
    <name evidence="2" type="ORF">PIBRA_LOCUS5204</name>
</gene>
<dbReference type="InterPro" id="IPR057251">
    <property type="entry name" value="FP_C"/>
</dbReference>
<proteinExistence type="predicted"/>
<evidence type="ECO:0000313" key="2">
    <source>
        <dbReference type="EMBL" id="CAH4028304.1"/>
    </source>
</evidence>
<dbReference type="EMBL" id="CALOZG010000005">
    <property type="protein sequence ID" value="CAH4028304.1"/>
    <property type="molecule type" value="Genomic_DNA"/>
</dbReference>
<sequence>MLRRTLWRLSDHLMGRVPYPPKHLTTRDNILLNKTKLLAKEMDWRYVWIKHCKIQARRSDSSPVFIIKSAKDLQKITEGGM</sequence>
<accession>A0A9P0THJ6</accession>
<feature type="domain" description="FP protein C-terminal" evidence="1">
    <location>
        <begin position="27"/>
        <end position="77"/>
    </location>
</feature>
<reference evidence="2" key="1">
    <citation type="submission" date="2022-05" db="EMBL/GenBank/DDBJ databases">
        <authorList>
            <person name="Okamura Y."/>
        </authorList>
    </citation>
    <scope>NUCLEOTIDE SEQUENCE</scope>
</reference>
<evidence type="ECO:0000259" key="1">
    <source>
        <dbReference type="Pfam" id="PF25298"/>
    </source>
</evidence>
<keyword evidence="3" id="KW-1185">Reference proteome</keyword>
<dbReference type="Pfam" id="PF25298">
    <property type="entry name" value="Baculo_FP_2nd"/>
    <property type="match status" value="1"/>
</dbReference>
<name>A0A9P0THJ6_PIEBR</name>
<dbReference type="Proteomes" id="UP001152562">
    <property type="component" value="Unassembled WGS sequence"/>
</dbReference>
<evidence type="ECO:0000313" key="3">
    <source>
        <dbReference type="Proteomes" id="UP001152562"/>
    </source>
</evidence>
<organism evidence="2 3">
    <name type="scientific">Pieris brassicae</name>
    <name type="common">White butterfly</name>
    <name type="synonym">Large white butterfly</name>
    <dbReference type="NCBI Taxonomy" id="7116"/>
    <lineage>
        <taxon>Eukaryota</taxon>
        <taxon>Metazoa</taxon>
        <taxon>Ecdysozoa</taxon>
        <taxon>Arthropoda</taxon>
        <taxon>Hexapoda</taxon>
        <taxon>Insecta</taxon>
        <taxon>Pterygota</taxon>
        <taxon>Neoptera</taxon>
        <taxon>Endopterygota</taxon>
        <taxon>Lepidoptera</taxon>
        <taxon>Glossata</taxon>
        <taxon>Ditrysia</taxon>
        <taxon>Papilionoidea</taxon>
        <taxon>Pieridae</taxon>
        <taxon>Pierinae</taxon>
        <taxon>Pieris</taxon>
    </lineage>
</organism>
<comment type="caution">
    <text evidence="2">The sequence shown here is derived from an EMBL/GenBank/DDBJ whole genome shotgun (WGS) entry which is preliminary data.</text>
</comment>
<protein>
    <recommendedName>
        <fullName evidence="1">FP protein C-terminal domain-containing protein</fullName>
    </recommendedName>
</protein>
<dbReference type="AlphaFoldDB" id="A0A9P0THJ6"/>